<gene>
    <name evidence="3" type="ORF">P9271_11430</name>
</gene>
<evidence type="ECO:0000313" key="3">
    <source>
        <dbReference type="EMBL" id="MED4401928.1"/>
    </source>
</evidence>
<feature type="domain" description="AB hydrolase-1" evidence="2">
    <location>
        <begin position="251"/>
        <end position="333"/>
    </location>
</feature>
<keyword evidence="1" id="KW-0175">Coiled coil</keyword>
<dbReference type="RefSeq" id="WP_328015254.1">
    <property type="nucleotide sequence ID" value="NZ_JARTFS010000008.1"/>
</dbReference>
<dbReference type="Pfam" id="PF00561">
    <property type="entry name" value="Abhydrolase_1"/>
    <property type="match status" value="1"/>
</dbReference>
<organism evidence="3 4">
    <name type="scientific">Metabacillus fastidiosus</name>
    <dbReference type="NCBI Taxonomy" id="1458"/>
    <lineage>
        <taxon>Bacteria</taxon>
        <taxon>Bacillati</taxon>
        <taxon>Bacillota</taxon>
        <taxon>Bacilli</taxon>
        <taxon>Bacillales</taxon>
        <taxon>Bacillaceae</taxon>
        <taxon>Metabacillus</taxon>
    </lineage>
</organism>
<proteinExistence type="predicted"/>
<keyword evidence="3" id="KW-0378">Hydrolase</keyword>
<dbReference type="EMBL" id="JARTFS010000008">
    <property type="protein sequence ID" value="MED4401928.1"/>
    <property type="molecule type" value="Genomic_DNA"/>
</dbReference>
<accession>A0ABU6NZ21</accession>
<comment type="caution">
    <text evidence="3">The sequence shown here is derived from an EMBL/GenBank/DDBJ whole genome shotgun (WGS) entry which is preliminary data.</text>
</comment>
<dbReference type="GO" id="GO:0016787">
    <property type="term" value="F:hydrolase activity"/>
    <property type="evidence" value="ECO:0007669"/>
    <property type="project" value="UniProtKB-KW"/>
</dbReference>
<sequence length="473" mass="54673">MSYYEGCPELDAVLNKHKASANSMLSTAQSQLLCDTFSKVLAYLFSTNESAEGDVLNLNVEKVKTKISKWKKDIDDCLESFKESLQGKDELTDEDRYKQRLMEENVKEIKKIYDKLREEMDGVELDFQNAVRTYRSPIRQALNDISMLYDSENNVKGDFSGFENVSVYVHGIEDRGKGFKDSVRKIAEEGDLIIHIMDDSEEYQYVDVKTKEIKVYNNLSELQKETSLEDIKGRLHIIYDTENRNEHRQETSDDLAQRLNKMGLMNDRTQIDMFAHSYGGRRSLQFAIDYPDNVRSITTIGTPYETNTLAQGANNIRWFAEKFVKKDPKDDSGHLDFNKKNRNDIKGMEYSNAYTDMSNEPLSEDIHKLKAANQEVYEKLQKMEITAAAGYRKVDYYDPFTGEKTEMKTHSDDTVSVKSQNAEILGNLIDKRPRIEVKGRGLTDPGHVYEVKDKEFVELMKEVNKQQKNRSIR</sequence>
<dbReference type="Gene3D" id="3.40.50.1820">
    <property type="entry name" value="alpha/beta hydrolase"/>
    <property type="match status" value="1"/>
</dbReference>
<name>A0ABU6NZ21_9BACI</name>
<keyword evidence="4" id="KW-1185">Reference proteome</keyword>
<dbReference type="Proteomes" id="UP001342826">
    <property type="component" value="Unassembled WGS sequence"/>
</dbReference>
<evidence type="ECO:0000256" key="1">
    <source>
        <dbReference type="SAM" id="Coils"/>
    </source>
</evidence>
<dbReference type="SUPFAM" id="SSF53474">
    <property type="entry name" value="alpha/beta-Hydrolases"/>
    <property type="match status" value="1"/>
</dbReference>
<reference evidence="3 4" key="1">
    <citation type="submission" date="2023-03" db="EMBL/GenBank/DDBJ databases">
        <title>Bacillus Genome Sequencing.</title>
        <authorList>
            <person name="Dunlap C."/>
        </authorList>
    </citation>
    <scope>NUCLEOTIDE SEQUENCE [LARGE SCALE GENOMIC DNA]</scope>
    <source>
        <strain evidence="3 4">NRS-1717</strain>
    </source>
</reference>
<protein>
    <submittedName>
        <fullName evidence="3">Alpha/beta fold hydrolase</fullName>
    </submittedName>
</protein>
<dbReference type="InterPro" id="IPR029058">
    <property type="entry name" value="AB_hydrolase_fold"/>
</dbReference>
<dbReference type="InterPro" id="IPR000073">
    <property type="entry name" value="AB_hydrolase_1"/>
</dbReference>
<evidence type="ECO:0000259" key="2">
    <source>
        <dbReference type="Pfam" id="PF00561"/>
    </source>
</evidence>
<evidence type="ECO:0000313" key="4">
    <source>
        <dbReference type="Proteomes" id="UP001342826"/>
    </source>
</evidence>
<feature type="coiled-coil region" evidence="1">
    <location>
        <begin position="99"/>
        <end position="133"/>
    </location>
</feature>